<gene>
    <name evidence="1" type="ORF">ORM20_00251</name>
</gene>
<organism evidence="1">
    <name type="scientific">Ochrobactrum phage ORM_20</name>
    <dbReference type="NCBI Taxonomy" id="2985243"/>
    <lineage>
        <taxon>Viruses</taxon>
    </lineage>
</organism>
<reference evidence="1" key="1">
    <citation type="submission" date="2022-10" db="EMBL/GenBank/DDBJ databases">
        <authorList>
            <person name="Meaden S."/>
        </authorList>
    </citation>
    <scope>NUCLEOTIDE SEQUENCE</scope>
</reference>
<protein>
    <submittedName>
        <fullName evidence="1">Uncharacterized protein</fullName>
    </submittedName>
</protein>
<sequence length="153" mass="17252">MNFKEFASTSDITGFPISTLSKICEEDMNLFHLVEANRLLNGVYRDLNDTSRLILEPCPIFVSLTDTSSGEGEEANVETTRTIELFGLYKGSKHPFMKFSKNITTYDDTIVEFNIPGIIIEPTYTASYKIAAIHIDRQLSIVASNLFWKGIDK</sequence>
<dbReference type="EMBL" id="OX359470">
    <property type="protein sequence ID" value="CAI3971300.1"/>
    <property type="molecule type" value="Genomic_DNA"/>
</dbReference>
<proteinExistence type="predicted"/>
<name>A0A9N6WSA7_9VIRU</name>
<evidence type="ECO:0000313" key="1">
    <source>
        <dbReference type="EMBL" id="CAI3971300.1"/>
    </source>
</evidence>
<accession>A0A9N6WSA7</accession>